<dbReference type="GO" id="GO:0016787">
    <property type="term" value="F:hydrolase activity"/>
    <property type="evidence" value="ECO:0007669"/>
    <property type="project" value="UniProtKB-KW"/>
</dbReference>
<dbReference type="SUPFAM" id="SSF56529">
    <property type="entry name" value="FAH"/>
    <property type="match status" value="1"/>
</dbReference>
<organism evidence="2 3">
    <name type="scientific">Pseudonocardia acidicola</name>
    <dbReference type="NCBI Taxonomy" id="2724939"/>
    <lineage>
        <taxon>Bacteria</taxon>
        <taxon>Bacillati</taxon>
        <taxon>Actinomycetota</taxon>
        <taxon>Actinomycetes</taxon>
        <taxon>Pseudonocardiales</taxon>
        <taxon>Pseudonocardiaceae</taxon>
        <taxon>Pseudonocardia</taxon>
    </lineage>
</organism>
<dbReference type="RefSeq" id="WP_169380927.1">
    <property type="nucleotide sequence ID" value="NZ_JAAXLA010000012.1"/>
</dbReference>
<gene>
    <name evidence="2" type="ORF">HF526_09220</name>
</gene>
<reference evidence="2 3" key="1">
    <citation type="submission" date="2020-04" db="EMBL/GenBank/DDBJ databases">
        <authorList>
            <person name="Klaysubun C."/>
            <person name="Duangmal K."/>
            <person name="Lipun K."/>
        </authorList>
    </citation>
    <scope>NUCLEOTIDE SEQUENCE [LARGE SCALE GENOMIC DNA]</scope>
    <source>
        <strain evidence="2 3">K10HN5</strain>
    </source>
</reference>
<dbReference type="Gene3D" id="3.90.850.10">
    <property type="entry name" value="Fumarylacetoacetase-like, C-terminal domain"/>
    <property type="match status" value="1"/>
</dbReference>
<proteinExistence type="predicted"/>
<accession>A0ABX1S7E9</accession>
<dbReference type="Proteomes" id="UP000820669">
    <property type="component" value="Unassembled WGS sequence"/>
</dbReference>
<dbReference type="InterPro" id="IPR011234">
    <property type="entry name" value="Fumarylacetoacetase-like_C"/>
</dbReference>
<name>A0ABX1S7E9_9PSEU</name>
<dbReference type="EMBL" id="JAAXLA010000012">
    <property type="protein sequence ID" value="NMH97490.1"/>
    <property type="molecule type" value="Genomic_DNA"/>
</dbReference>
<dbReference type="Pfam" id="PF01557">
    <property type="entry name" value="FAA_hydrolase"/>
    <property type="match status" value="1"/>
</dbReference>
<dbReference type="InterPro" id="IPR036663">
    <property type="entry name" value="Fumarylacetoacetase_C_sf"/>
</dbReference>
<evidence type="ECO:0000313" key="2">
    <source>
        <dbReference type="EMBL" id="NMH97490.1"/>
    </source>
</evidence>
<feature type="domain" description="Fumarylacetoacetase-like C-terminal" evidence="1">
    <location>
        <begin position="77"/>
        <end position="300"/>
    </location>
</feature>
<sequence>MRWVTYLSPADGQQHIGLVRGGAVAGLRGRDRLLDLFGDDGERLAEAARSIESDPLEVIPEADATLCAPVPVPPSIRDFMAFEEHVVTSMAALGRTVDPVWYEIPVFYFTNPAAVRGPCDDVEISPGSTQFDYELEAAAIIGRPGANIRVEDAESHIAGYTILCDWSARDLQDHEMRQGLGPAKGKDGATSLGPYLVTPDELADHRGGNAFDLPMTATVNGRRYSAGNLADLHWSFAQMISYASRGTTLRPGDVIGSGTVGTGCILELSRVHGEQAYPWLSPGDEVVLEIERLGAVRSRILHAPEVVPLR</sequence>
<comment type="caution">
    <text evidence="2">The sequence shown here is derived from an EMBL/GenBank/DDBJ whole genome shotgun (WGS) entry which is preliminary data.</text>
</comment>
<protein>
    <submittedName>
        <fullName evidence="2">Fumarylacetoacetate hydrolase family protein</fullName>
    </submittedName>
</protein>
<keyword evidence="3" id="KW-1185">Reference proteome</keyword>
<evidence type="ECO:0000259" key="1">
    <source>
        <dbReference type="Pfam" id="PF01557"/>
    </source>
</evidence>
<evidence type="ECO:0000313" key="3">
    <source>
        <dbReference type="Proteomes" id="UP000820669"/>
    </source>
</evidence>
<keyword evidence="2" id="KW-0378">Hydrolase</keyword>
<dbReference type="PANTHER" id="PTHR43211">
    <property type="entry name" value="FUMARYLACETOACETATE HYDROLASE"/>
    <property type="match status" value="1"/>
</dbReference>
<dbReference type="PANTHER" id="PTHR43211:SF1">
    <property type="entry name" value="BLL6422 PROTEIN"/>
    <property type="match status" value="1"/>
</dbReference>